<sequence length="125" mass="14098">MLRPNKTGQGFGSVRFGWVGLSWVGLGWVRRKEEYTDIFTREGNIPRTNLNVKPTAATKQPPAAREEEDDDEEVEEEEEEEEEIVGVREGEVESGPKRGQQGVALIPVYRFDYEPELSCPSPSSD</sequence>
<dbReference type="EMBL" id="JACSDZ010000018">
    <property type="protein sequence ID" value="KAF7383777.1"/>
    <property type="molecule type" value="Genomic_DNA"/>
</dbReference>
<feature type="compositionally biased region" description="Low complexity" evidence="1">
    <location>
        <begin position="53"/>
        <end position="63"/>
    </location>
</feature>
<evidence type="ECO:0000313" key="3">
    <source>
        <dbReference type="Proteomes" id="UP000617340"/>
    </source>
</evidence>
<comment type="caution">
    <text evidence="2">The sequence shown here is derived from an EMBL/GenBank/DDBJ whole genome shotgun (WGS) entry which is preliminary data.</text>
</comment>
<gene>
    <name evidence="2" type="ORF">HZH68_014534</name>
</gene>
<feature type="region of interest" description="Disordered" evidence="1">
    <location>
        <begin position="45"/>
        <end position="99"/>
    </location>
</feature>
<dbReference type="AlphaFoldDB" id="A0A834MSK3"/>
<evidence type="ECO:0000313" key="2">
    <source>
        <dbReference type="EMBL" id="KAF7383777.1"/>
    </source>
</evidence>
<protein>
    <submittedName>
        <fullName evidence="2">Uncharacterized protein</fullName>
    </submittedName>
</protein>
<evidence type="ECO:0000256" key="1">
    <source>
        <dbReference type="SAM" id="MobiDB-lite"/>
    </source>
</evidence>
<name>A0A834MSK3_VESGE</name>
<keyword evidence="3" id="KW-1185">Reference proteome</keyword>
<dbReference type="Proteomes" id="UP000617340">
    <property type="component" value="Unassembled WGS sequence"/>
</dbReference>
<reference evidence="2" key="1">
    <citation type="journal article" date="2020" name="G3 (Bethesda)">
        <title>High-Quality Assemblies for Three Invasive Social Wasps from the &lt;i&gt;Vespula&lt;/i&gt; Genus.</title>
        <authorList>
            <person name="Harrop T.W.R."/>
            <person name="Guhlin J."/>
            <person name="McLaughlin G.M."/>
            <person name="Permina E."/>
            <person name="Stockwell P."/>
            <person name="Gilligan J."/>
            <person name="Le Lec M.F."/>
            <person name="Gruber M.A.M."/>
            <person name="Quinn O."/>
            <person name="Lovegrove M."/>
            <person name="Duncan E.J."/>
            <person name="Remnant E.J."/>
            <person name="Van Eeckhoven J."/>
            <person name="Graham B."/>
            <person name="Knapp R.A."/>
            <person name="Langford K.W."/>
            <person name="Kronenberg Z."/>
            <person name="Press M.O."/>
            <person name="Eacker S.M."/>
            <person name="Wilson-Rankin E.E."/>
            <person name="Purcell J."/>
            <person name="Lester P.J."/>
            <person name="Dearden P.K."/>
        </authorList>
    </citation>
    <scope>NUCLEOTIDE SEQUENCE</scope>
    <source>
        <strain evidence="2">Linc-1</strain>
    </source>
</reference>
<feature type="compositionally biased region" description="Basic and acidic residues" evidence="1">
    <location>
        <begin position="85"/>
        <end position="96"/>
    </location>
</feature>
<feature type="compositionally biased region" description="Acidic residues" evidence="1">
    <location>
        <begin position="66"/>
        <end position="84"/>
    </location>
</feature>
<proteinExistence type="predicted"/>
<organism evidence="2 3">
    <name type="scientific">Vespula germanica</name>
    <name type="common">German yellow jacket</name>
    <name type="synonym">Paravespula germanica</name>
    <dbReference type="NCBI Taxonomy" id="30212"/>
    <lineage>
        <taxon>Eukaryota</taxon>
        <taxon>Metazoa</taxon>
        <taxon>Ecdysozoa</taxon>
        <taxon>Arthropoda</taxon>
        <taxon>Hexapoda</taxon>
        <taxon>Insecta</taxon>
        <taxon>Pterygota</taxon>
        <taxon>Neoptera</taxon>
        <taxon>Endopterygota</taxon>
        <taxon>Hymenoptera</taxon>
        <taxon>Apocrita</taxon>
        <taxon>Aculeata</taxon>
        <taxon>Vespoidea</taxon>
        <taxon>Vespidae</taxon>
        <taxon>Vespinae</taxon>
        <taxon>Vespula</taxon>
    </lineage>
</organism>
<accession>A0A834MSK3</accession>